<dbReference type="AlphaFoldDB" id="A0AAV4PHG8"/>
<evidence type="ECO:0000313" key="2">
    <source>
        <dbReference type="Proteomes" id="UP001054837"/>
    </source>
</evidence>
<dbReference type="EMBL" id="BPLQ01002772">
    <property type="protein sequence ID" value="GIX95616.1"/>
    <property type="molecule type" value="Genomic_DNA"/>
</dbReference>
<comment type="caution">
    <text evidence="1">The sequence shown here is derived from an EMBL/GenBank/DDBJ whole genome shotgun (WGS) entry which is preliminary data.</text>
</comment>
<proteinExistence type="predicted"/>
<name>A0AAV4PHG8_9ARAC</name>
<dbReference type="Proteomes" id="UP001054837">
    <property type="component" value="Unassembled WGS sequence"/>
</dbReference>
<keyword evidence="2" id="KW-1185">Reference proteome</keyword>
<gene>
    <name evidence="1" type="ORF">CDAR_192121</name>
</gene>
<accession>A0AAV4PHG8</accession>
<sequence length="195" mass="22017">MFEKRIEALKSFVMSFLLSGGPKQTHSGNFRLFVAWLLWPQTKGSLRISISRERLTLEREIINSVDRGGGSSWMLRFLNVWVKGSSLMLQKVIADAILENYPRNCSRRMVLVWLSSEYPIIVSKVKSLLLQIPVGDSCGKTEIPNINLLVQKLDNIEKDVAVIVGGMLKLDKSLILVTFGSVVTYELLIMQMMGK</sequence>
<protein>
    <submittedName>
        <fullName evidence="1">Uncharacterized protein</fullName>
    </submittedName>
</protein>
<reference evidence="1 2" key="1">
    <citation type="submission" date="2021-06" db="EMBL/GenBank/DDBJ databases">
        <title>Caerostris darwini draft genome.</title>
        <authorList>
            <person name="Kono N."/>
            <person name="Arakawa K."/>
        </authorList>
    </citation>
    <scope>NUCLEOTIDE SEQUENCE [LARGE SCALE GENOMIC DNA]</scope>
</reference>
<evidence type="ECO:0000313" key="1">
    <source>
        <dbReference type="EMBL" id="GIX95616.1"/>
    </source>
</evidence>
<organism evidence="1 2">
    <name type="scientific">Caerostris darwini</name>
    <dbReference type="NCBI Taxonomy" id="1538125"/>
    <lineage>
        <taxon>Eukaryota</taxon>
        <taxon>Metazoa</taxon>
        <taxon>Ecdysozoa</taxon>
        <taxon>Arthropoda</taxon>
        <taxon>Chelicerata</taxon>
        <taxon>Arachnida</taxon>
        <taxon>Araneae</taxon>
        <taxon>Araneomorphae</taxon>
        <taxon>Entelegynae</taxon>
        <taxon>Araneoidea</taxon>
        <taxon>Araneidae</taxon>
        <taxon>Caerostris</taxon>
    </lineage>
</organism>